<dbReference type="AlphaFoldDB" id="A0AAC9BCH1"/>
<accession>A0AAC9BCH1</accession>
<dbReference type="Proteomes" id="UP000077927">
    <property type="component" value="Chromosome 1"/>
</dbReference>
<dbReference type="EMBL" id="CP012605">
    <property type="protein sequence ID" value="ANH71322.1"/>
    <property type="molecule type" value="Genomic_DNA"/>
</dbReference>
<protein>
    <submittedName>
        <fullName evidence="1">Uncharacterized protein</fullName>
    </submittedName>
</protein>
<evidence type="ECO:0000313" key="1">
    <source>
        <dbReference type="EMBL" id="ANH71322.1"/>
    </source>
</evidence>
<sequence>MSAKFDTDANSLTESAKLDGVLPTRLVVQFDNCDAGLLQQPQRFFFGASACCCHLVPPNFYWRAHAHHRSACNNLMERAHETFPFNERSWPGFG</sequence>
<reference evidence="1 2" key="1">
    <citation type="submission" date="2015-09" db="EMBL/GenBank/DDBJ databases">
        <authorList>
            <person name="Xu Y."/>
            <person name="Nagy A."/>
            <person name="Liu N.T."/>
            <person name="Nou X."/>
        </authorList>
    </citation>
    <scope>NUCLEOTIDE SEQUENCE [LARGE SCALE GENOMIC DNA]</scope>
    <source>
        <strain evidence="1 2">FC1138</strain>
    </source>
</reference>
<organism evidence="1 2">
    <name type="scientific">Ralstonia insidiosa</name>
    <dbReference type="NCBI Taxonomy" id="190721"/>
    <lineage>
        <taxon>Bacteria</taxon>
        <taxon>Pseudomonadati</taxon>
        <taxon>Pseudomonadota</taxon>
        <taxon>Betaproteobacteria</taxon>
        <taxon>Burkholderiales</taxon>
        <taxon>Burkholderiaceae</taxon>
        <taxon>Ralstonia</taxon>
    </lineage>
</organism>
<name>A0AAC9BCH1_9RALS</name>
<evidence type="ECO:0000313" key="2">
    <source>
        <dbReference type="Proteomes" id="UP000077927"/>
    </source>
</evidence>
<dbReference type="KEGG" id="rin:ACS15_0398"/>
<proteinExistence type="predicted"/>
<gene>
    <name evidence="1" type="ORF">ACS15_0398</name>
</gene>